<reference evidence="3 4" key="1">
    <citation type="submission" date="2017-01" db="EMBL/GenBank/DDBJ databases">
        <title>Novel large sulfur bacteria in the metagenomes of groundwater-fed chemosynthetic microbial mats in the Lake Huron basin.</title>
        <authorList>
            <person name="Sharrar A.M."/>
            <person name="Flood B.E."/>
            <person name="Bailey J.V."/>
            <person name="Jones D.S."/>
            <person name="Biddanda B."/>
            <person name="Ruberg S.A."/>
            <person name="Marcus D.N."/>
            <person name="Dick G.J."/>
        </authorList>
    </citation>
    <scope>NUCLEOTIDE SEQUENCE [LARGE SCALE GENOMIC DNA]</scope>
    <source>
        <strain evidence="3">A7</strain>
    </source>
</reference>
<proteinExistence type="predicted"/>
<evidence type="ECO:0000256" key="2">
    <source>
        <dbReference type="SAM" id="Phobius"/>
    </source>
</evidence>
<name>A0A1W9KR61_9BURK</name>
<evidence type="ECO:0000256" key="1">
    <source>
        <dbReference type="SAM" id="MobiDB-lite"/>
    </source>
</evidence>
<feature type="transmembrane region" description="Helical" evidence="2">
    <location>
        <begin position="84"/>
        <end position="101"/>
    </location>
</feature>
<evidence type="ECO:0000313" key="3">
    <source>
        <dbReference type="EMBL" id="OQW86696.1"/>
    </source>
</evidence>
<keyword evidence="2" id="KW-0472">Membrane</keyword>
<keyword evidence="2" id="KW-0812">Transmembrane</keyword>
<gene>
    <name evidence="3" type="ORF">BWK72_16585</name>
</gene>
<dbReference type="EMBL" id="MTEI01000014">
    <property type="protein sequence ID" value="OQW86696.1"/>
    <property type="molecule type" value="Genomic_DNA"/>
</dbReference>
<feature type="region of interest" description="Disordered" evidence="1">
    <location>
        <begin position="52"/>
        <end position="77"/>
    </location>
</feature>
<dbReference type="Proteomes" id="UP000192505">
    <property type="component" value="Unassembled WGS sequence"/>
</dbReference>
<comment type="caution">
    <text evidence="3">The sequence shown here is derived from an EMBL/GenBank/DDBJ whole genome shotgun (WGS) entry which is preliminary data.</text>
</comment>
<sequence length="109" mass="12524">MSLSESQFAAFKSINQQAQRLMRTPQTREVRDVMEQIIAITRVQTNKIIDENKVEVPPDNTSDGPMLRMQKSLSRGPSKRTSNIIWAIVILLWIVVGYLGSQHMHEIFQ</sequence>
<accession>A0A1W9KR61</accession>
<keyword evidence="2" id="KW-1133">Transmembrane helix</keyword>
<organism evidence="3 4">
    <name type="scientific">Rhodoferax ferrireducens</name>
    <dbReference type="NCBI Taxonomy" id="192843"/>
    <lineage>
        <taxon>Bacteria</taxon>
        <taxon>Pseudomonadati</taxon>
        <taxon>Pseudomonadota</taxon>
        <taxon>Betaproteobacteria</taxon>
        <taxon>Burkholderiales</taxon>
        <taxon>Comamonadaceae</taxon>
        <taxon>Rhodoferax</taxon>
    </lineage>
</organism>
<protein>
    <submittedName>
        <fullName evidence="3">Uncharacterized protein</fullName>
    </submittedName>
</protein>
<evidence type="ECO:0000313" key="4">
    <source>
        <dbReference type="Proteomes" id="UP000192505"/>
    </source>
</evidence>
<dbReference type="AlphaFoldDB" id="A0A1W9KR61"/>